<reference evidence="3" key="1">
    <citation type="submission" date="2024-07" db="EMBL/GenBank/DDBJ databases">
        <title>Two chromosome-level genome assemblies of Korean endemic species Abeliophyllum distichum and Forsythia ovata (Oleaceae).</title>
        <authorList>
            <person name="Jang H."/>
        </authorList>
    </citation>
    <scope>NUCLEOTIDE SEQUENCE [LARGE SCALE GENOMIC DNA]</scope>
</reference>
<dbReference type="AlphaFoldDB" id="A0ABD1PLA3"/>
<keyword evidence="3" id="KW-1185">Reference proteome</keyword>
<evidence type="ECO:0000313" key="3">
    <source>
        <dbReference type="Proteomes" id="UP001604277"/>
    </source>
</evidence>
<feature type="region of interest" description="Disordered" evidence="1">
    <location>
        <begin position="127"/>
        <end position="152"/>
    </location>
</feature>
<accession>A0ABD1PLA3</accession>
<name>A0ABD1PLA3_9LAMI</name>
<dbReference type="Proteomes" id="UP001604277">
    <property type="component" value="Unassembled WGS sequence"/>
</dbReference>
<organism evidence="2 3">
    <name type="scientific">Forsythia ovata</name>
    <dbReference type="NCBI Taxonomy" id="205694"/>
    <lineage>
        <taxon>Eukaryota</taxon>
        <taxon>Viridiplantae</taxon>
        <taxon>Streptophyta</taxon>
        <taxon>Embryophyta</taxon>
        <taxon>Tracheophyta</taxon>
        <taxon>Spermatophyta</taxon>
        <taxon>Magnoliopsida</taxon>
        <taxon>eudicotyledons</taxon>
        <taxon>Gunneridae</taxon>
        <taxon>Pentapetalae</taxon>
        <taxon>asterids</taxon>
        <taxon>lamiids</taxon>
        <taxon>Lamiales</taxon>
        <taxon>Oleaceae</taxon>
        <taxon>Forsythieae</taxon>
        <taxon>Forsythia</taxon>
    </lineage>
</organism>
<feature type="region of interest" description="Disordered" evidence="1">
    <location>
        <begin position="7"/>
        <end position="36"/>
    </location>
</feature>
<sequence length="171" mass="19579">MVIIRSVDRSKKVNNKVSNCKSKKRKRSGDEESLKSIKMKNVRSLSGHKMEVNDIEPSKIEIDEVYMDGLIHTSPRQPTVVDDDDPQHHQLNFLIPSIGVDKFQTRDIRNNDDDFEITPLCHLKTFDVPTPSKQPRRKCSKSPKSPTCTGKMNQELSLELLKMKSQMSAMQ</sequence>
<proteinExistence type="predicted"/>
<comment type="caution">
    <text evidence="2">The sequence shown here is derived from an EMBL/GenBank/DDBJ whole genome shotgun (WGS) entry which is preliminary data.</text>
</comment>
<evidence type="ECO:0000256" key="1">
    <source>
        <dbReference type="SAM" id="MobiDB-lite"/>
    </source>
</evidence>
<protein>
    <submittedName>
        <fullName evidence="2">Uncharacterized protein</fullName>
    </submittedName>
</protein>
<evidence type="ECO:0000313" key="2">
    <source>
        <dbReference type="EMBL" id="KAL2464687.1"/>
    </source>
</evidence>
<dbReference type="EMBL" id="JBFOLJ010000018">
    <property type="protein sequence ID" value="KAL2464687.1"/>
    <property type="molecule type" value="Genomic_DNA"/>
</dbReference>
<gene>
    <name evidence="2" type="ORF">Fot_52643</name>
</gene>
<feature type="compositionally biased region" description="Polar residues" evidence="1">
    <location>
        <begin position="142"/>
        <end position="152"/>
    </location>
</feature>